<dbReference type="GO" id="GO:0003677">
    <property type="term" value="F:DNA binding"/>
    <property type="evidence" value="ECO:0007669"/>
    <property type="project" value="InterPro"/>
</dbReference>
<feature type="compositionally biased region" description="Basic residues" evidence="1">
    <location>
        <begin position="307"/>
        <end position="320"/>
    </location>
</feature>
<dbReference type="AlphaFoldDB" id="A0A5M3WH58"/>
<dbReference type="OrthoDB" id="5083071at2"/>
<dbReference type="InterPro" id="IPR001387">
    <property type="entry name" value="Cro/C1-type_HTH"/>
</dbReference>
<evidence type="ECO:0000256" key="1">
    <source>
        <dbReference type="SAM" id="MobiDB-lite"/>
    </source>
</evidence>
<keyword evidence="4" id="KW-1185">Reference proteome</keyword>
<evidence type="ECO:0000313" key="3">
    <source>
        <dbReference type="EMBL" id="GES07462.1"/>
    </source>
</evidence>
<dbReference type="SUPFAM" id="SSF47413">
    <property type="entry name" value="lambda repressor-like DNA-binding domains"/>
    <property type="match status" value="1"/>
</dbReference>
<dbReference type="CDD" id="cd00093">
    <property type="entry name" value="HTH_XRE"/>
    <property type="match status" value="1"/>
</dbReference>
<reference evidence="3 4" key="1">
    <citation type="submission" date="2019-10" db="EMBL/GenBank/DDBJ databases">
        <title>Whole genome shotgun sequence of Acrocarpospora macrocephala NBRC 16266.</title>
        <authorList>
            <person name="Ichikawa N."/>
            <person name="Kimura A."/>
            <person name="Kitahashi Y."/>
            <person name="Komaki H."/>
            <person name="Oguchi A."/>
        </authorList>
    </citation>
    <scope>NUCLEOTIDE SEQUENCE [LARGE SCALE GENOMIC DNA]</scope>
    <source>
        <strain evidence="3 4">NBRC 16266</strain>
    </source>
</reference>
<dbReference type="InterPro" id="IPR010982">
    <property type="entry name" value="Lambda_DNA-bd_dom_sf"/>
</dbReference>
<feature type="compositionally biased region" description="Low complexity" evidence="1">
    <location>
        <begin position="346"/>
        <end position="357"/>
    </location>
</feature>
<accession>A0A5M3WH58</accession>
<proteinExistence type="predicted"/>
<name>A0A5M3WH58_9ACTN</name>
<dbReference type="Proteomes" id="UP000331127">
    <property type="component" value="Unassembled WGS sequence"/>
</dbReference>
<gene>
    <name evidence="3" type="ORF">Amac_010570</name>
</gene>
<evidence type="ECO:0000259" key="2">
    <source>
        <dbReference type="PROSITE" id="PS50943"/>
    </source>
</evidence>
<feature type="compositionally biased region" description="Basic and acidic residues" evidence="1">
    <location>
        <begin position="321"/>
        <end position="337"/>
    </location>
</feature>
<dbReference type="RefSeq" id="WP_155353167.1">
    <property type="nucleotide sequence ID" value="NZ_BAAAHL010000012.1"/>
</dbReference>
<dbReference type="PROSITE" id="PS50943">
    <property type="entry name" value="HTH_CROC1"/>
    <property type="match status" value="1"/>
</dbReference>
<dbReference type="EMBL" id="BLAE01000006">
    <property type="protein sequence ID" value="GES07462.1"/>
    <property type="molecule type" value="Genomic_DNA"/>
</dbReference>
<feature type="region of interest" description="Disordered" evidence="1">
    <location>
        <begin position="301"/>
        <end position="357"/>
    </location>
</feature>
<comment type="caution">
    <text evidence="3">The sequence shown here is derived from an EMBL/GenBank/DDBJ whole genome shotgun (WGS) entry which is preliminary data.</text>
</comment>
<feature type="domain" description="HTH cro/C1-type" evidence="2">
    <location>
        <begin position="255"/>
        <end position="279"/>
    </location>
</feature>
<organism evidence="3 4">
    <name type="scientific">Acrocarpospora macrocephala</name>
    <dbReference type="NCBI Taxonomy" id="150177"/>
    <lineage>
        <taxon>Bacteria</taxon>
        <taxon>Bacillati</taxon>
        <taxon>Actinomycetota</taxon>
        <taxon>Actinomycetes</taxon>
        <taxon>Streptosporangiales</taxon>
        <taxon>Streptosporangiaceae</taxon>
        <taxon>Acrocarpospora</taxon>
    </lineage>
</organism>
<dbReference type="Gene3D" id="1.10.260.40">
    <property type="entry name" value="lambda repressor-like DNA-binding domains"/>
    <property type="match status" value="1"/>
</dbReference>
<protein>
    <recommendedName>
        <fullName evidence="2">HTH cro/C1-type domain-containing protein</fullName>
    </recommendedName>
</protein>
<evidence type="ECO:0000313" key="4">
    <source>
        <dbReference type="Proteomes" id="UP000331127"/>
    </source>
</evidence>
<sequence length="357" mass="39016">MAELITWCRMFRVGPVCPKPCDDCRRTSRQIAVHGVDISLARAHADLGITSTEGELNVDAPTPAPEALQPCNGADDPRERCGRHHFTENGAVGGYACCCGAAWAFDRCRTGAADGEPVAAAVGPNEFDRYVVASHSDVWLTCPHDGCETPEVHESEPRPSDQVLTLGDLIDLALDHEGEQHGGYRPLSCEVVDAPGGHVAVMADQPLTEEDQAALGELVEATRARGIDPDGPLTQILDHDLALTVSDRPGVGARIRAAREQLGWTQTELGNRTGYTQATALPHRRVHPQLRRLTASPAPWRNDHVHHQAVRSRPRCRRARRDQLQRHPGRHQAEARQLRGRRERGPVPVRTGGQVPD</sequence>